<keyword evidence="2" id="KW-0805">Transcription regulation</keyword>
<dbReference type="PANTHER" id="PTHR10333:SF103">
    <property type="entry name" value="INHIBITOR OF GROWTH PROTEIN 3"/>
    <property type="match status" value="1"/>
</dbReference>
<dbReference type="AlphaFoldDB" id="A0AAD4QNJ4"/>
<dbReference type="GO" id="GO:0006325">
    <property type="term" value="P:chromatin organization"/>
    <property type="evidence" value="ECO:0007669"/>
    <property type="project" value="UniProtKB-KW"/>
</dbReference>
<accession>A0AAD4QNJ4</accession>
<protein>
    <recommendedName>
        <fullName evidence="5">Inhibitor of growth protein N-terminal histone-binding domain-containing protein</fullName>
    </recommendedName>
</protein>
<evidence type="ECO:0000313" key="7">
    <source>
        <dbReference type="Proteomes" id="UP001203297"/>
    </source>
</evidence>
<dbReference type="Proteomes" id="UP001203297">
    <property type="component" value="Unassembled WGS sequence"/>
</dbReference>
<dbReference type="Gene3D" id="6.10.140.1740">
    <property type="match status" value="1"/>
</dbReference>
<evidence type="ECO:0000256" key="2">
    <source>
        <dbReference type="ARBA" id="ARBA00023015"/>
    </source>
</evidence>
<proteinExistence type="predicted"/>
<gene>
    <name evidence="6" type="ORF">B0F90DRAFT_1307677</name>
</gene>
<evidence type="ECO:0000256" key="1">
    <source>
        <dbReference type="ARBA" id="ARBA00022853"/>
    </source>
</evidence>
<organism evidence="6 7">
    <name type="scientific">Multifurca ochricompacta</name>
    <dbReference type="NCBI Taxonomy" id="376703"/>
    <lineage>
        <taxon>Eukaryota</taxon>
        <taxon>Fungi</taxon>
        <taxon>Dikarya</taxon>
        <taxon>Basidiomycota</taxon>
        <taxon>Agaricomycotina</taxon>
        <taxon>Agaricomycetes</taxon>
        <taxon>Russulales</taxon>
        <taxon>Russulaceae</taxon>
        <taxon>Multifurca</taxon>
    </lineage>
</organism>
<evidence type="ECO:0000313" key="6">
    <source>
        <dbReference type="EMBL" id="KAI0303641.1"/>
    </source>
</evidence>
<dbReference type="InterPro" id="IPR028651">
    <property type="entry name" value="ING_fam"/>
</dbReference>
<feature type="compositionally biased region" description="Acidic residues" evidence="4">
    <location>
        <begin position="212"/>
        <end position="235"/>
    </location>
</feature>
<keyword evidence="7" id="KW-1185">Reference proteome</keyword>
<evidence type="ECO:0000256" key="3">
    <source>
        <dbReference type="ARBA" id="ARBA00023163"/>
    </source>
</evidence>
<evidence type="ECO:0000259" key="5">
    <source>
        <dbReference type="SMART" id="SM01408"/>
    </source>
</evidence>
<reference evidence="6" key="1">
    <citation type="journal article" date="2022" name="New Phytol.">
        <title>Evolutionary transition to the ectomycorrhizal habit in the genomes of a hyperdiverse lineage of mushroom-forming fungi.</title>
        <authorList>
            <person name="Looney B."/>
            <person name="Miyauchi S."/>
            <person name="Morin E."/>
            <person name="Drula E."/>
            <person name="Courty P.E."/>
            <person name="Kohler A."/>
            <person name="Kuo A."/>
            <person name="LaButti K."/>
            <person name="Pangilinan J."/>
            <person name="Lipzen A."/>
            <person name="Riley R."/>
            <person name="Andreopoulos W."/>
            <person name="He G."/>
            <person name="Johnson J."/>
            <person name="Nolan M."/>
            <person name="Tritt A."/>
            <person name="Barry K.W."/>
            <person name="Grigoriev I.V."/>
            <person name="Nagy L.G."/>
            <person name="Hibbett D."/>
            <person name="Henrissat B."/>
            <person name="Matheny P.B."/>
            <person name="Labbe J."/>
            <person name="Martin F.M."/>
        </authorList>
    </citation>
    <scope>NUCLEOTIDE SEQUENCE</scope>
    <source>
        <strain evidence="6">BPL690</strain>
    </source>
</reference>
<sequence>MHLHSALDNLPAEVQHLLVEIKHKETKSQELLQEITKETARYIRHSLRSGATPLSTKDEQIPQRIDQSYAEVDKLAHEKTRLAERLGILIQRARTRLDYDLRKVLILQGEDPGQPAYVSTSRNPVQEINETLRLAIAETAPIVPPAPVVLSTTQVPAPKKRKVAGMAAVAAIKLPSPAPTAAPILPQRTRLAQQQSHRASPARGRQLPPEPGPDEDAEGEDDVEEGNGDEDEDNEDKTLYCFCQKMSYGEVRTTHYIVFFYITS</sequence>
<feature type="domain" description="Inhibitor of growth protein N-terminal histone-binding" evidence="5">
    <location>
        <begin position="2"/>
        <end position="104"/>
    </location>
</feature>
<keyword evidence="3" id="KW-0804">Transcription</keyword>
<dbReference type="PANTHER" id="PTHR10333">
    <property type="entry name" value="INHIBITOR OF GROWTH PROTEIN"/>
    <property type="match status" value="1"/>
</dbReference>
<feature type="region of interest" description="Disordered" evidence="4">
    <location>
        <begin position="189"/>
        <end position="236"/>
    </location>
</feature>
<comment type="caution">
    <text evidence="6">The sequence shown here is derived from an EMBL/GenBank/DDBJ whole genome shotgun (WGS) entry which is preliminary data.</text>
</comment>
<dbReference type="InterPro" id="IPR024610">
    <property type="entry name" value="ING_N_histone-binding"/>
</dbReference>
<dbReference type="SMART" id="SM01408">
    <property type="entry name" value="ING"/>
    <property type="match status" value="1"/>
</dbReference>
<dbReference type="Pfam" id="PF12998">
    <property type="entry name" value="ING"/>
    <property type="match status" value="1"/>
</dbReference>
<evidence type="ECO:0000256" key="4">
    <source>
        <dbReference type="SAM" id="MobiDB-lite"/>
    </source>
</evidence>
<dbReference type="EMBL" id="WTXG01000008">
    <property type="protein sequence ID" value="KAI0303641.1"/>
    <property type="molecule type" value="Genomic_DNA"/>
</dbReference>
<keyword evidence="1" id="KW-0156">Chromatin regulator</keyword>
<dbReference type="CDD" id="cd16858">
    <property type="entry name" value="ING_ING3_Yng2p"/>
    <property type="match status" value="1"/>
</dbReference>
<name>A0AAD4QNJ4_9AGAM</name>